<name>A0A139SJQ3_9BACT</name>
<evidence type="ECO:0000256" key="5">
    <source>
        <dbReference type="RuleBase" id="RU000660"/>
    </source>
</evidence>
<sequence>MRHKKHRATLGVTREHREAMLSNMTASLITHGRIKTTLTKAKALRPFAEKLITKAKRAAAKTDPKDALHLRRLAHRDLRDENALTLLFNDKVNEFKDRNGGYTRIYKLGPRLGDAAEMALIELVKADDPGYKKRGSRGKAAASKAKKTAKPAAAAAEVKDAEPAVEAPAAAETPAPEAAVEAPAASEAETK</sequence>
<dbReference type="InterPro" id="IPR047859">
    <property type="entry name" value="Ribosomal_bL17_CS"/>
</dbReference>
<dbReference type="OrthoDB" id="9809073at2"/>
<dbReference type="RefSeq" id="WP_068712710.1">
    <property type="nucleotide sequence ID" value="NZ_LSZP01000048.1"/>
</dbReference>
<dbReference type="HAMAP" id="MF_01368">
    <property type="entry name" value="Ribosomal_bL17"/>
    <property type="match status" value="1"/>
</dbReference>
<protein>
    <recommendedName>
        <fullName evidence="4">Large ribosomal subunit protein bL17</fullName>
    </recommendedName>
</protein>
<accession>A0A139SJQ3</accession>
<reference evidence="7 8" key="1">
    <citation type="submission" date="2016-02" db="EMBL/GenBank/DDBJ databases">
        <authorList>
            <person name="Wen L."/>
            <person name="He K."/>
            <person name="Yang H."/>
        </authorList>
    </citation>
    <scope>NUCLEOTIDE SEQUENCE [LARGE SCALE GENOMIC DNA]</scope>
    <source>
        <strain evidence="7 8">CV41</strain>
    </source>
</reference>
<dbReference type="EMBL" id="LSZP01000048">
    <property type="protein sequence ID" value="KXU34808.1"/>
    <property type="molecule type" value="Genomic_DNA"/>
</dbReference>
<evidence type="ECO:0000256" key="1">
    <source>
        <dbReference type="ARBA" id="ARBA00008777"/>
    </source>
</evidence>
<evidence type="ECO:0000256" key="4">
    <source>
        <dbReference type="HAMAP-Rule" id="MF_01368"/>
    </source>
</evidence>
<dbReference type="Pfam" id="PF01196">
    <property type="entry name" value="Ribosomal_L17"/>
    <property type="match status" value="1"/>
</dbReference>
<gene>
    <name evidence="4" type="primary">rplQ</name>
    <name evidence="7" type="ORF">AXK12_06890</name>
</gene>
<keyword evidence="8" id="KW-1185">Reference proteome</keyword>
<evidence type="ECO:0000256" key="2">
    <source>
        <dbReference type="ARBA" id="ARBA00022980"/>
    </source>
</evidence>
<comment type="subunit">
    <text evidence="4">Part of the 50S ribosomal subunit. Contacts protein L32.</text>
</comment>
<proteinExistence type="inferred from homology"/>
<dbReference type="PANTHER" id="PTHR14413">
    <property type="entry name" value="RIBOSOMAL PROTEIN L17"/>
    <property type="match status" value="1"/>
</dbReference>
<organism evidence="7 8">
    <name type="scientific">Cephaloticoccus capnophilus</name>
    <dbReference type="NCBI Taxonomy" id="1548208"/>
    <lineage>
        <taxon>Bacteria</taxon>
        <taxon>Pseudomonadati</taxon>
        <taxon>Verrucomicrobiota</taxon>
        <taxon>Opitutia</taxon>
        <taxon>Opitutales</taxon>
        <taxon>Opitutaceae</taxon>
        <taxon>Cephaloticoccus</taxon>
    </lineage>
</organism>
<dbReference type="PROSITE" id="PS01167">
    <property type="entry name" value="RIBOSOMAL_L17"/>
    <property type="match status" value="1"/>
</dbReference>
<keyword evidence="3 4" id="KW-0687">Ribonucleoprotein</keyword>
<keyword evidence="2 4" id="KW-0689">Ribosomal protein</keyword>
<dbReference type="InterPro" id="IPR036373">
    <property type="entry name" value="Ribosomal_bL17_sf"/>
</dbReference>
<dbReference type="GO" id="GO:0006412">
    <property type="term" value="P:translation"/>
    <property type="evidence" value="ECO:0007669"/>
    <property type="project" value="UniProtKB-UniRule"/>
</dbReference>
<dbReference type="Proteomes" id="UP000071392">
    <property type="component" value="Unassembled WGS sequence"/>
</dbReference>
<evidence type="ECO:0000313" key="7">
    <source>
        <dbReference type="EMBL" id="KXU34808.1"/>
    </source>
</evidence>
<dbReference type="NCBIfam" id="TIGR00059">
    <property type="entry name" value="L17"/>
    <property type="match status" value="1"/>
</dbReference>
<feature type="region of interest" description="Disordered" evidence="6">
    <location>
        <begin position="130"/>
        <end position="191"/>
    </location>
</feature>
<evidence type="ECO:0000256" key="3">
    <source>
        <dbReference type="ARBA" id="ARBA00023274"/>
    </source>
</evidence>
<dbReference type="SUPFAM" id="SSF64263">
    <property type="entry name" value="Prokaryotic ribosomal protein L17"/>
    <property type="match status" value="1"/>
</dbReference>
<dbReference type="Gene3D" id="3.90.1030.10">
    <property type="entry name" value="Ribosomal protein L17"/>
    <property type="match status" value="1"/>
</dbReference>
<dbReference type="GO" id="GO:0003735">
    <property type="term" value="F:structural constituent of ribosome"/>
    <property type="evidence" value="ECO:0007669"/>
    <property type="project" value="InterPro"/>
</dbReference>
<evidence type="ECO:0000313" key="8">
    <source>
        <dbReference type="Proteomes" id="UP000071392"/>
    </source>
</evidence>
<dbReference type="AlphaFoldDB" id="A0A139SJQ3"/>
<feature type="compositionally biased region" description="Low complexity" evidence="6">
    <location>
        <begin position="164"/>
        <end position="191"/>
    </location>
</feature>
<dbReference type="STRING" id="1548208.AXK12_06890"/>
<comment type="similarity">
    <text evidence="1 4 5">Belongs to the bacterial ribosomal protein bL17 family.</text>
</comment>
<comment type="caution">
    <text evidence="7">The sequence shown here is derived from an EMBL/GenBank/DDBJ whole genome shotgun (WGS) entry which is preliminary data.</text>
</comment>
<dbReference type="GO" id="GO:0022625">
    <property type="term" value="C:cytosolic large ribosomal subunit"/>
    <property type="evidence" value="ECO:0007669"/>
    <property type="project" value="TreeGrafter"/>
</dbReference>
<evidence type="ECO:0000256" key="6">
    <source>
        <dbReference type="SAM" id="MobiDB-lite"/>
    </source>
</evidence>
<dbReference type="PANTHER" id="PTHR14413:SF16">
    <property type="entry name" value="LARGE RIBOSOMAL SUBUNIT PROTEIN BL17M"/>
    <property type="match status" value="1"/>
</dbReference>
<dbReference type="InterPro" id="IPR000456">
    <property type="entry name" value="Ribosomal_bL17"/>
</dbReference>